<gene>
    <name evidence="5" type="ORF">ACFO3D_14480</name>
</gene>
<dbReference type="PROSITE" id="PS00622">
    <property type="entry name" value="HTH_LUXR_1"/>
    <property type="match status" value="1"/>
</dbReference>
<evidence type="ECO:0000256" key="3">
    <source>
        <dbReference type="ARBA" id="ARBA00023163"/>
    </source>
</evidence>
<dbReference type="PANTHER" id="PTHR44688:SF16">
    <property type="entry name" value="DNA-BINDING TRANSCRIPTIONAL ACTIVATOR DEVR_DOSR"/>
    <property type="match status" value="1"/>
</dbReference>
<dbReference type="RefSeq" id="WP_390297474.1">
    <property type="nucleotide sequence ID" value="NZ_JBHSFU010000008.1"/>
</dbReference>
<dbReference type="PANTHER" id="PTHR44688">
    <property type="entry name" value="DNA-BINDING TRANSCRIPTIONAL ACTIVATOR DEVR_DOSR"/>
    <property type="match status" value="1"/>
</dbReference>
<keyword evidence="6" id="KW-1185">Reference proteome</keyword>
<dbReference type="PROSITE" id="PS50043">
    <property type="entry name" value="HTH_LUXR_2"/>
    <property type="match status" value="1"/>
</dbReference>
<protein>
    <submittedName>
        <fullName evidence="5">Helix-turn-helix transcriptional regulator</fullName>
    </submittedName>
</protein>
<organism evidence="5 6">
    <name type="scientific">Virgibacillus kekensis</name>
    <dbReference type="NCBI Taxonomy" id="202261"/>
    <lineage>
        <taxon>Bacteria</taxon>
        <taxon>Bacillati</taxon>
        <taxon>Bacillota</taxon>
        <taxon>Bacilli</taxon>
        <taxon>Bacillales</taxon>
        <taxon>Bacillaceae</taxon>
        <taxon>Virgibacillus</taxon>
    </lineage>
</organism>
<feature type="domain" description="HTH luxR-type" evidence="4">
    <location>
        <begin position="162"/>
        <end position="227"/>
    </location>
</feature>
<dbReference type="SMART" id="SM00421">
    <property type="entry name" value="HTH_LUXR"/>
    <property type="match status" value="1"/>
</dbReference>
<dbReference type="InterPro" id="IPR036388">
    <property type="entry name" value="WH-like_DNA-bd_sf"/>
</dbReference>
<dbReference type="Pfam" id="PF00196">
    <property type="entry name" value="GerE"/>
    <property type="match status" value="1"/>
</dbReference>
<comment type="caution">
    <text evidence="5">The sequence shown here is derived from an EMBL/GenBank/DDBJ whole genome shotgun (WGS) entry which is preliminary data.</text>
</comment>
<dbReference type="SUPFAM" id="SSF46894">
    <property type="entry name" value="C-terminal effector domain of the bipartite response regulators"/>
    <property type="match status" value="1"/>
</dbReference>
<sequence length="230" mass="26043">MNQTEILNQISHLKNISNQEDKLYSILKTYIDIFPVEDAFLYRYSPIGYLCEGVIGLSSSRIINIREERASIKTSPGFIPLLKEKKARFYSGIDLIKLMTSDYIFPSTINSTLVAPLCIGEVIIGFILSYHFEGEPNFDKKLLTTITHFAKFSGGLLDNNEMIGNTESLSKREVEVMQRISWGENTEEIANYLGISNQTVQQYVKSVLKKLKVQNRTHAIAVLLRKGIIG</sequence>
<name>A0ABV9DMK7_9BACI</name>
<dbReference type="CDD" id="cd06170">
    <property type="entry name" value="LuxR_C_like"/>
    <property type="match status" value="1"/>
</dbReference>
<proteinExistence type="predicted"/>
<evidence type="ECO:0000256" key="2">
    <source>
        <dbReference type="ARBA" id="ARBA00023125"/>
    </source>
</evidence>
<dbReference type="PRINTS" id="PR00038">
    <property type="entry name" value="HTHLUXR"/>
</dbReference>
<keyword evidence="1" id="KW-0805">Transcription regulation</keyword>
<evidence type="ECO:0000259" key="4">
    <source>
        <dbReference type="PROSITE" id="PS50043"/>
    </source>
</evidence>
<dbReference type="Proteomes" id="UP001595989">
    <property type="component" value="Unassembled WGS sequence"/>
</dbReference>
<dbReference type="EMBL" id="JBHSFU010000008">
    <property type="protein sequence ID" value="MFC4559401.1"/>
    <property type="molecule type" value="Genomic_DNA"/>
</dbReference>
<reference evidence="6" key="1">
    <citation type="journal article" date="2019" name="Int. J. Syst. Evol. Microbiol.">
        <title>The Global Catalogue of Microorganisms (GCM) 10K type strain sequencing project: providing services to taxonomists for standard genome sequencing and annotation.</title>
        <authorList>
            <consortium name="The Broad Institute Genomics Platform"/>
            <consortium name="The Broad Institute Genome Sequencing Center for Infectious Disease"/>
            <person name="Wu L."/>
            <person name="Ma J."/>
        </authorList>
    </citation>
    <scope>NUCLEOTIDE SEQUENCE [LARGE SCALE GENOMIC DNA]</scope>
    <source>
        <strain evidence="6">CGMCC 4.7426</strain>
    </source>
</reference>
<dbReference type="InterPro" id="IPR016032">
    <property type="entry name" value="Sig_transdc_resp-reg_C-effctor"/>
</dbReference>
<dbReference type="SUPFAM" id="SSF55781">
    <property type="entry name" value="GAF domain-like"/>
    <property type="match status" value="1"/>
</dbReference>
<evidence type="ECO:0000313" key="6">
    <source>
        <dbReference type="Proteomes" id="UP001595989"/>
    </source>
</evidence>
<dbReference type="Gene3D" id="3.30.450.40">
    <property type="match status" value="1"/>
</dbReference>
<evidence type="ECO:0000256" key="1">
    <source>
        <dbReference type="ARBA" id="ARBA00023015"/>
    </source>
</evidence>
<accession>A0ABV9DMK7</accession>
<keyword evidence="2" id="KW-0238">DNA-binding</keyword>
<evidence type="ECO:0000313" key="5">
    <source>
        <dbReference type="EMBL" id="MFC4559401.1"/>
    </source>
</evidence>
<keyword evidence="3" id="KW-0804">Transcription</keyword>
<dbReference type="InterPro" id="IPR029016">
    <property type="entry name" value="GAF-like_dom_sf"/>
</dbReference>
<dbReference type="Gene3D" id="1.10.10.10">
    <property type="entry name" value="Winged helix-like DNA-binding domain superfamily/Winged helix DNA-binding domain"/>
    <property type="match status" value="1"/>
</dbReference>
<dbReference type="InterPro" id="IPR000792">
    <property type="entry name" value="Tscrpt_reg_LuxR_C"/>
</dbReference>